<proteinExistence type="predicted"/>
<accession>A0ACC5T478</accession>
<comment type="caution">
    <text evidence="1">The sequence shown here is derived from an EMBL/GenBank/DDBJ whole genome shotgun (WGS) entry which is preliminary data.</text>
</comment>
<dbReference type="Proteomes" id="UP000823773">
    <property type="component" value="Unassembled WGS sequence"/>
</dbReference>
<organism evidence="1 2">
    <name type="scientific">Ensifer adhaerens</name>
    <name type="common">Sinorhizobium morelense</name>
    <dbReference type="NCBI Taxonomy" id="106592"/>
    <lineage>
        <taxon>Bacteria</taxon>
        <taxon>Pseudomonadati</taxon>
        <taxon>Pseudomonadota</taxon>
        <taxon>Alphaproteobacteria</taxon>
        <taxon>Hyphomicrobiales</taxon>
        <taxon>Rhizobiaceae</taxon>
        <taxon>Sinorhizobium/Ensifer group</taxon>
        <taxon>Ensifer</taxon>
    </lineage>
</organism>
<keyword evidence="2" id="KW-1185">Reference proteome</keyword>
<evidence type="ECO:0000313" key="2">
    <source>
        <dbReference type="Proteomes" id="UP000823773"/>
    </source>
</evidence>
<evidence type="ECO:0000313" key="1">
    <source>
        <dbReference type="EMBL" id="MBP1875938.1"/>
    </source>
</evidence>
<name>A0ACC5T478_ENSAD</name>
<gene>
    <name evidence="1" type="ORF">J2Z19_005686</name>
</gene>
<sequence length="30" mass="3485">MCGTIIDMILEKTEQKGAGKYWVIEGERER</sequence>
<protein>
    <submittedName>
        <fullName evidence="1">6-phosphogluconate dehydrogenase</fullName>
    </submittedName>
</protein>
<dbReference type="EMBL" id="JAGGJR010000013">
    <property type="protein sequence ID" value="MBP1875938.1"/>
    <property type="molecule type" value="Genomic_DNA"/>
</dbReference>
<reference evidence="1" key="1">
    <citation type="submission" date="2021-03" db="EMBL/GenBank/DDBJ databases">
        <title>Genomic Encyclopedia of Type Strains, Phase IV (KMG-IV): sequencing the most valuable type-strain genomes for metagenomic binning, comparative biology and taxonomic classification.</title>
        <authorList>
            <person name="Goeker M."/>
        </authorList>
    </citation>
    <scope>NUCLEOTIDE SEQUENCE</scope>
    <source>
        <strain evidence="1">DSM 18131</strain>
    </source>
</reference>